<reference evidence="2 3" key="1">
    <citation type="journal article" date="2021" name="Sci. Rep.">
        <title>The distribution of antibiotic resistance genes in chicken gut microbiota commensals.</title>
        <authorList>
            <person name="Juricova H."/>
            <person name="Matiasovicova J."/>
            <person name="Kubasova T."/>
            <person name="Cejkova D."/>
            <person name="Rychlik I."/>
        </authorList>
    </citation>
    <scope>NUCLEOTIDE SEQUENCE [LARGE SCALE GENOMIC DNA]</scope>
    <source>
        <strain evidence="2 3">An431b</strain>
    </source>
</reference>
<protein>
    <submittedName>
        <fullName evidence="2">Uncharacterized protein</fullName>
    </submittedName>
</protein>
<dbReference type="EMBL" id="JACSNV010000005">
    <property type="protein sequence ID" value="MBM6877434.1"/>
    <property type="molecule type" value="Genomic_DNA"/>
</dbReference>
<proteinExistence type="predicted"/>
<keyword evidence="1" id="KW-0175">Coiled coil</keyword>
<feature type="coiled-coil region" evidence="1">
    <location>
        <begin position="5"/>
        <end position="42"/>
    </location>
</feature>
<evidence type="ECO:0000256" key="1">
    <source>
        <dbReference type="SAM" id="Coils"/>
    </source>
</evidence>
<dbReference type="RefSeq" id="WP_205133531.1">
    <property type="nucleotide sequence ID" value="NZ_JACSNT010000006.1"/>
</dbReference>
<name>A0ABS2G7I3_9FIRM</name>
<sequence length="105" mass="12003">MAKSSADLKKQADTLRAKLAAVQKEARKMKKLEDQQAAEEQHQRDIQFALEFVQMAKEMYFRDGIRSYYDYISEKMAEKRAAAQPATALTEQQPVNQSAGYAQQI</sequence>
<accession>A0ABS2G7I3</accession>
<evidence type="ECO:0000313" key="3">
    <source>
        <dbReference type="Proteomes" id="UP000729290"/>
    </source>
</evidence>
<organism evidence="2 3">
    <name type="scientific">Anaerotignum lactatifermentans</name>
    <dbReference type="NCBI Taxonomy" id="160404"/>
    <lineage>
        <taxon>Bacteria</taxon>
        <taxon>Bacillati</taxon>
        <taxon>Bacillota</taxon>
        <taxon>Clostridia</taxon>
        <taxon>Lachnospirales</taxon>
        <taxon>Anaerotignaceae</taxon>
        <taxon>Anaerotignum</taxon>
    </lineage>
</organism>
<keyword evidence="3" id="KW-1185">Reference proteome</keyword>
<dbReference type="Proteomes" id="UP000729290">
    <property type="component" value="Unassembled WGS sequence"/>
</dbReference>
<comment type="caution">
    <text evidence="2">The sequence shown here is derived from an EMBL/GenBank/DDBJ whole genome shotgun (WGS) entry which is preliminary data.</text>
</comment>
<gene>
    <name evidence="2" type="ORF">H9X83_04600</name>
</gene>
<evidence type="ECO:0000313" key="2">
    <source>
        <dbReference type="EMBL" id="MBM6877434.1"/>
    </source>
</evidence>